<dbReference type="EMBL" id="FJOG01000010">
    <property type="protein sequence ID" value="CZR57643.1"/>
    <property type="molecule type" value="Genomic_DNA"/>
</dbReference>
<sequence length="153" mass="16700">MGNKIFRGMDDHDATQVPGEEISVEMVQPALSLANADGCSQYKQKPTAMTDLAAEVDGEGSAEPSDAETDATTAQKSAQESRKSTPQSANRNKSRPYLLEERDFLMAAVKDAFIKKQQYLTPADFKPIAAAMHRRFAPRVVKPGDLLNVAKET</sequence>
<organism evidence="2 3">
    <name type="scientific">Phialocephala subalpina</name>
    <dbReference type="NCBI Taxonomy" id="576137"/>
    <lineage>
        <taxon>Eukaryota</taxon>
        <taxon>Fungi</taxon>
        <taxon>Dikarya</taxon>
        <taxon>Ascomycota</taxon>
        <taxon>Pezizomycotina</taxon>
        <taxon>Leotiomycetes</taxon>
        <taxon>Helotiales</taxon>
        <taxon>Mollisiaceae</taxon>
        <taxon>Phialocephala</taxon>
        <taxon>Phialocephala fortinii species complex</taxon>
    </lineage>
</organism>
<evidence type="ECO:0000313" key="2">
    <source>
        <dbReference type="EMBL" id="CZR57643.1"/>
    </source>
</evidence>
<dbReference type="Proteomes" id="UP000184330">
    <property type="component" value="Unassembled WGS sequence"/>
</dbReference>
<name>A0A1L7WY01_9HELO</name>
<evidence type="ECO:0000256" key="1">
    <source>
        <dbReference type="SAM" id="MobiDB-lite"/>
    </source>
</evidence>
<feature type="region of interest" description="Disordered" evidence="1">
    <location>
        <begin position="53"/>
        <end position="97"/>
    </location>
</feature>
<dbReference type="AlphaFoldDB" id="A0A1L7WY01"/>
<evidence type="ECO:0000313" key="3">
    <source>
        <dbReference type="Proteomes" id="UP000184330"/>
    </source>
</evidence>
<reference evidence="2 3" key="1">
    <citation type="submission" date="2016-03" db="EMBL/GenBank/DDBJ databases">
        <authorList>
            <person name="Ploux O."/>
        </authorList>
    </citation>
    <scope>NUCLEOTIDE SEQUENCE [LARGE SCALE GENOMIC DNA]</scope>
    <source>
        <strain evidence="2 3">UAMH 11012</strain>
    </source>
</reference>
<feature type="compositionally biased region" description="Polar residues" evidence="1">
    <location>
        <begin position="70"/>
        <end position="91"/>
    </location>
</feature>
<proteinExistence type="predicted"/>
<feature type="compositionally biased region" description="Acidic residues" evidence="1">
    <location>
        <begin position="54"/>
        <end position="69"/>
    </location>
</feature>
<gene>
    <name evidence="2" type="ORF">PAC_07532</name>
</gene>
<accession>A0A1L7WY01</accession>
<protein>
    <submittedName>
        <fullName evidence="2">Uncharacterized protein</fullName>
    </submittedName>
</protein>
<keyword evidence="3" id="KW-1185">Reference proteome</keyword>